<feature type="non-terminal residue" evidence="1">
    <location>
        <position position="60"/>
    </location>
</feature>
<dbReference type="AlphaFoldDB" id="A0A383A977"/>
<accession>A0A383A977</accession>
<feature type="non-terminal residue" evidence="1">
    <location>
        <position position="1"/>
    </location>
</feature>
<name>A0A383A977_9ZZZZ</name>
<reference evidence="1" key="1">
    <citation type="submission" date="2018-05" db="EMBL/GenBank/DDBJ databases">
        <authorList>
            <person name="Lanie J.A."/>
            <person name="Ng W.-L."/>
            <person name="Kazmierczak K.M."/>
            <person name="Andrzejewski T.M."/>
            <person name="Davidsen T.M."/>
            <person name="Wayne K.J."/>
            <person name="Tettelin H."/>
            <person name="Glass J.I."/>
            <person name="Rusch D."/>
            <person name="Podicherti R."/>
            <person name="Tsui H.-C.T."/>
            <person name="Winkler M.E."/>
        </authorList>
    </citation>
    <scope>NUCLEOTIDE SEQUENCE</scope>
</reference>
<proteinExistence type="predicted"/>
<evidence type="ECO:0000313" key="1">
    <source>
        <dbReference type="EMBL" id="SVE04183.1"/>
    </source>
</evidence>
<sequence length="60" mass="6576">VSNKILTTGFITLLMISGCSTTRIDQEVNAAYSIKEGESIVLLSDSYHTGNKTENDFMDC</sequence>
<gene>
    <name evidence="1" type="ORF">METZ01_LOCUS457037</name>
</gene>
<dbReference type="EMBL" id="UINC01190164">
    <property type="protein sequence ID" value="SVE04183.1"/>
    <property type="molecule type" value="Genomic_DNA"/>
</dbReference>
<protein>
    <submittedName>
        <fullName evidence="1">Uncharacterized protein</fullName>
    </submittedName>
</protein>
<organism evidence="1">
    <name type="scientific">marine metagenome</name>
    <dbReference type="NCBI Taxonomy" id="408172"/>
    <lineage>
        <taxon>unclassified sequences</taxon>
        <taxon>metagenomes</taxon>
        <taxon>ecological metagenomes</taxon>
    </lineage>
</organism>